<evidence type="ECO:0000256" key="6">
    <source>
        <dbReference type="ARBA" id="ARBA00023136"/>
    </source>
</evidence>
<dbReference type="SUPFAM" id="SSF103473">
    <property type="entry name" value="MFS general substrate transporter"/>
    <property type="match status" value="1"/>
</dbReference>
<gene>
    <name evidence="11" type="ORF">B5807_05636</name>
</gene>
<dbReference type="PANTHER" id="PTHR48022">
    <property type="entry name" value="PLASTIDIC GLUCOSE TRANSPORTER 4"/>
    <property type="match status" value="1"/>
</dbReference>
<dbReference type="Pfam" id="PF00083">
    <property type="entry name" value="Sugar_tr"/>
    <property type="match status" value="1"/>
</dbReference>
<dbReference type="InParanoid" id="A0A1Y2LZP7"/>
<dbReference type="InterPro" id="IPR003663">
    <property type="entry name" value="Sugar/inositol_transpt"/>
</dbReference>
<comment type="similarity">
    <text evidence="2">Belongs to the major facilitator superfamily. Sugar transporter (TC 2.A.1.1) family.</text>
</comment>
<proteinExistence type="inferred from homology"/>
<dbReference type="PANTHER" id="PTHR48022:SF6">
    <property type="entry name" value="MSTA PROTEIN-RELATED"/>
    <property type="match status" value="1"/>
</dbReference>
<evidence type="ECO:0000313" key="11">
    <source>
        <dbReference type="EMBL" id="OSS49370.1"/>
    </source>
</evidence>
<dbReference type="STRING" id="105696.A0A1Y2LZP7"/>
<dbReference type="InterPro" id="IPR020846">
    <property type="entry name" value="MFS_dom"/>
</dbReference>
<feature type="transmembrane region" description="Helical" evidence="8">
    <location>
        <begin position="104"/>
        <end position="122"/>
    </location>
</feature>
<evidence type="ECO:0000256" key="8">
    <source>
        <dbReference type="SAM" id="Phobius"/>
    </source>
</evidence>
<feature type="domain" description="Major facilitator superfamily (MFS) profile" evidence="10">
    <location>
        <begin position="1"/>
        <end position="126"/>
    </location>
</feature>
<dbReference type="EMBL" id="KZ107844">
    <property type="protein sequence ID" value="OSS49370.1"/>
    <property type="molecule type" value="Genomic_DNA"/>
</dbReference>
<evidence type="ECO:0000256" key="1">
    <source>
        <dbReference type="ARBA" id="ARBA00004141"/>
    </source>
</evidence>
<feature type="transmembrane region" description="Helical" evidence="8">
    <location>
        <begin position="34"/>
        <end position="57"/>
    </location>
</feature>
<keyword evidence="3" id="KW-0813">Transport</keyword>
<feature type="signal peptide" evidence="9">
    <location>
        <begin position="1"/>
        <end position="18"/>
    </location>
</feature>
<evidence type="ECO:0000256" key="2">
    <source>
        <dbReference type="ARBA" id="ARBA00010992"/>
    </source>
</evidence>
<dbReference type="PROSITE" id="PS50850">
    <property type="entry name" value="MFS"/>
    <property type="match status" value="1"/>
</dbReference>
<evidence type="ECO:0000259" key="10">
    <source>
        <dbReference type="PROSITE" id="PS50850"/>
    </source>
</evidence>
<feature type="compositionally biased region" description="Polar residues" evidence="7">
    <location>
        <begin position="144"/>
        <end position="155"/>
    </location>
</feature>
<keyword evidence="6 8" id="KW-0472">Membrane</keyword>
<keyword evidence="5 8" id="KW-1133">Transmembrane helix</keyword>
<reference evidence="11 12" key="1">
    <citation type="journal article" date="2017" name="Genome Announc.">
        <title>Genome sequence of the saprophytic ascomycete Epicoccum nigrum ICMP 19927 strain isolated from New Zealand.</title>
        <authorList>
            <person name="Fokin M."/>
            <person name="Fleetwood D."/>
            <person name="Weir B.S."/>
            <person name="Villas-Boas S.G."/>
        </authorList>
    </citation>
    <scope>NUCLEOTIDE SEQUENCE [LARGE SCALE GENOMIC DNA]</scope>
    <source>
        <strain evidence="11 12">ICMP 19927</strain>
    </source>
</reference>
<protein>
    <recommendedName>
        <fullName evidence="10">Major facilitator superfamily (MFS) profile domain-containing protein</fullName>
    </recommendedName>
</protein>
<sequence length="186" mass="20370">MVLICGAVGMLVCEFVIAIVGTVSEGSDAASKCLIVFTCLYIFFFASTWGPGAWVVISEIFPLPIRAKGVALSTVSNWFWKFVIGFVTPYMVDAQYGNLKSNVFFVWGATCTACVVFAYFLVPETKGLSLKQVSSMLKETTPRQSSKWVPHSTLSDYGETLSVGSTDKAGTRTRFKEDISRPGREV</sequence>
<dbReference type="PRINTS" id="PR00171">
    <property type="entry name" value="SUGRTRNSPORT"/>
</dbReference>
<dbReference type="GO" id="GO:0016020">
    <property type="term" value="C:membrane"/>
    <property type="evidence" value="ECO:0007669"/>
    <property type="project" value="UniProtKB-SubCell"/>
</dbReference>
<evidence type="ECO:0000256" key="7">
    <source>
        <dbReference type="SAM" id="MobiDB-lite"/>
    </source>
</evidence>
<feature type="transmembrane region" description="Helical" evidence="8">
    <location>
        <begin position="69"/>
        <end position="92"/>
    </location>
</feature>
<evidence type="ECO:0000256" key="9">
    <source>
        <dbReference type="SAM" id="SignalP"/>
    </source>
</evidence>
<feature type="region of interest" description="Disordered" evidence="7">
    <location>
        <begin position="144"/>
        <end position="186"/>
    </location>
</feature>
<accession>A0A1Y2LZP7</accession>
<evidence type="ECO:0000256" key="5">
    <source>
        <dbReference type="ARBA" id="ARBA00022989"/>
    </source>
</evidence>
<keyword evidence="9" id="KW-0732">Signal</keyword>
<feature type="chain" id="PRO_5012486052" description="Major facilitator superfamily (MFS) profile domain-containing protein" evidence="9">
    <location>
        <begin position="19"/>
        <end position="186"/>
    </location>
</feature>
<evidence type="ECO:0000313" key="12">
    <source>
        <dbReference type="Proteomes" id="UP000193240"/>
    </source>
</evidence>
<organism evidence="11 12">
    <name type="scientific">Epicoccum nigrum</name>
    <name type="common">Soil fungus</name>
    <name type="synonym">Epicoccum purpurascens</name>
    <dbReference type="NCBI Taxonomy" id="105696"/>
    <lineage>
        <taxon>Eukaryota</taxon>
        <taxon>Fungi</taxon>
        <taxon>Dikarya</taxon>
        <taxon>Ascomycota</taxon>
        <taxon>Pezizomycotina</taxon>
        <taxon>Dothideomycetes</taxon>
        <taxon>Pleosporomycetidae</taxon>
        <taxon>Pleosporales</taxon>
        <taxon>Pleosporineae</taxon>
        <taxon>Didymellaceae</taxon>
        <taxon>Epicoccum</taxon>
    </lineage>
</organism>
<dbReference type="OMA" id="DNISEWM"/>
<dbReference type="Proteomes" id="UP000193240">
    <property type="component" value="Unassembled WGS sequence"/>
</dbReference>
<dbReference type="GO" id="GO:0005351">
    <property type="term" value="F:carbohydrate:proton symporter activity"/>
    <property type="evidence" value="ECO:0007669"/>
    <property type="project" value="TreeGrafter"/>
</dbReference>
<keyword evidence="12" id="KW-1185">Reference proteome</keyword>
<dbReference type="AlphaFoldDB" id="A0A1Y2LZP7"/>
<keyword evidence="4 8" id="KW-0812">Transmembrane</keyword>
<dbReference type="InterPro" id="IPR005828">
    <property type="entry name" value="MFS_sugar_transport-like"/>
</dbReference>
<comment type="subcellular location">
    <subcellularLocation>
        <location evidence="1">Membrane</location>
        <topology evidence="1">Multi-pass membrane protein</topology>
    </subcellularLocation>
</comment>
<evidence type="ECO:0000256" key="3">
    <source>
        <dbReference type="ARBA" id="ARBA00022448"/>
    </source>
</evidence>
<evidence type="ECO:0000256" key="4">
    <source>
        <dbReference type="ARBA" id="ARBA00022692"/>
    </source>
</evidence>
<dbReference type="Gene3D" id="1.20.1250.20">
    <property type="entry name" value="MFS general substrate transporter like domains"/>
    <property type="match status" value="1"/>
</dbReference>
<dbReference type="InterPro" id="IPR050360">
    <property type="entry name" value="MFS_Sugar_Transporters"/>
</dbReference>
<name>A0A1Y2LZP7_EPING</name>
<feature type="compositionally biased region" description="Basic and acidic residues" evidence="7">
    <location>
        <begin position="174"/>
        <end position="186"/>
    </location>
</feature>
<dbReference type="InterPro" id="IPR036259">
    <property type="entry name" value="MFS_trans_sf"/>
</dbReference>